<organism evidence="1 2">
    <name type="scientific">Chryseobacterium arachidis</name>
    <dbReference type="NCBI Taxonomy" id="1416778"/>
    <lineage>
        <taxon>Bacteria</taxon>
        <taxon>Pseudomonadati</taxon>
        <taxon>Bacteroidota</taxon>
        <taxon>Flavobacteriia</taxon>
        <taxon>Flavobacteriales</taxon>
        <taxon>Weeksellaceae</taxon>
        <taxon>Chryseobacterium group</taxon>
        <taxon>Chryseobacterium</taxon>
    </lineage>
</organism>
<evidence type="ECO:0000313" key="2">
    <source>
        <dbReference type="Proteomes" id="UP000184518"/>
    </source>
</evidence>
<reference evidence="2" key="1">
    <citation type="submission" date="2016-11" db="EMBL/GenBank/DDBJ databases">
        <authorList>
            <person name="Varghese N."/>
            <person name="Submissions S."/>
        </authorList>
    </citation>
    <scope>NUCLEOTIDE SEQUENCE [LARGE SCALE GENOMIC DNA]</scope>
    <source>
        <strain evidence="2">DSM 27619</strain>
    </source>
</reference>
<protein>
    <submittedName>
        <fullName evidence="1">Uncharacterized protein</fullName>
    </submittedName>
</protein>
<proteinExistence type="predicted"/>
<evidence type="ECO:0000313" key="1">
    <source>
        <dbReference type="EMBL" id="SHG69570.1"/>
    </source>
</evidence>
<sequence>MNNSLFKGGRLCAADKYGNKIILPEKRIYQFKEKNLDPRLKKWLRDKGVDEVREGK</sequence>
<name>A0A1M5LXB8_9FLAO</name>
<keyword evidence="2" id="KW-1185">Reference proteome</keyword>
<dbReference type="Proteomes" id="UP000184518">
    <property type="component" value="Unassembled WGS sequence"/>
</dbReference>
<accession>A0A1M5LXB8</accession>
<dbReference type="STRING" id="1416778.SAMN05443633_12053"/>
<dbReference type="EMBL" id="FQUT01000020">
    <property type="protein sequence ID" value="SHG69570.1"/>
    <property type="molecule type" value="Genomic_DNA"/>
</dbReference>
<dbReference type="AlphaFoldDB" id="A0A1M5LXB8"/>
<gene>
    <name evidence="1" type="ORF">SAMN05443633_12053</name>
</gene>